<protein>
    <recommendedName>
        <fullName evidence="2">Porin domain-containing protein</fullName>
    </recommendedName>
</protein>
<dbReference type="EMBL" id="MLJW01005452">
    <property type="protein sequence ID" value="OIQ68200.1"/>
    <property type="molecule type" value="Genomic_DNA"/>
</dbReference>
<gene>
    <name evidence="1" type="ORF">GALL_502120</name>
</gene>
<dbReference type="InterPro" id="IPR021485">
    <property type="entry name" value="DUF3138"/>
</dbReference>
<accession>A0A1J5PBU1</accession>
<evidence type="ECO:0008006" key="2">
    <source>
        <dbReference type="Google" id="ProtNLM"/>
    </source>
</evidence>
<reference evidence="1" key="1">
    <citation type="submission" date="2016-10" db="EMBL/GenBank/DDBJ databases">
        <title>Sequence of Gallionella enrichment culture.</title>
        <authorList>
            <person name="Poehlein A."/>
            <person name="Muehling M."/>
            <person name="Daniel R."/>
        </authorList>
    </citation>
    <scope>NUCLEOTIDE SEQUENCE</scope>
</reference>
<dbReference type="AlphaFoldDB" id="A0A1J5PBU1"/>
<comment type="caution">
    <text evidence="1">The sequence shown here is derived from an EMBL/GenBank/DDBJ whole genome shotgun (WGS) entry which is preliminary data.</text>
</comment>
<proteinExistence type="predicted"/>
<sequence>MLANVNSPRYYYGGKGGRAPAAVFRADYSVPGYDSAGVGFWGLVGKLPNANTTAFPSGTSSAVMFETDGYLNLGDWGYYGQISAGQQTGAAYNGDTAKWYGLSGMLTYNFTPRFLGFARFDYLNNSKNGGGLAGGYLVGFQDGNNGFGPGEVYDPASGAWSVVDPNTGANRYALSLGWNYLLTESTTLKMEYRYDRSNLDTFYNVSDGSYKKSNNLLAASLVVSF</sequence>
<organism evidence="1">
    <name type="scientific">mine drainage metagenome</name>
    <dbReference type="NCBI Taxonomy" id="410659"/>
    <lineage>
        <taxon>unclassified sequences</taxon>
        <taxon>metagenomes</taxon>
        <taxon>ecological metagenomes</taxon>
    </lineage>
</organism>
<dbReference type="SUPFAM" id="SSF56935">
    <property type="entry name" value="Porins"/>
    <property type="match status" value="1"/>
</dbReference>
<dbReference type="Pfam" id="PF11336">
    <property type="entry name" value="DUF3138"/>
    <property type="match status" value="1"/>
</dbReference>
<evidence type="ECO:0000313" key="1">
    <source>
        <dbReference type="EMBL" id="OIQ68200.1"/>
    </source>
</evidence>
<name>A0A1J5PBU1_9ZZZZ</name>